<reference evidence="1 2" key="1">
    <citation type="submission" date="2023-01" db="EMBL/GenBank/DDBJ databases">
        <title>Description of Helicobacter ibis sp. nov. isolated from faecal droppings of black-faced ibis (Theristicus melanopis).</title>
        <authorList>
            <person name="Lopez-Cantillo M."/>
            <person name="Vidal-Veuthey B."/>
            <person name="Mella A."/>
            <person name="De La Haba R."/>
            <person name="Collado L."/>
        </authorList>
    </citation>
    <scope>NUCLEOTIDE SEQUENCE [LARGE SCALE GENOMIC DNA]</scope>
    <source>
        <strain evidence="1 2">A82</strain>
    </source>
</reference>
<gene>
    <name evidence="1" type="ORF">PF021_07590</name>
</gene>
<name>A0ABT4VFM4_9HELI</name>
<evidence type="ECO:0000313" key="1">
    <source>
        <dbReference type="EMBL" id="MDA3969527.1"/>
    </source>
</evidence>
<evidence type="ECO:0000313" key="2">
    <source>
        <dbReference type="Proteomes" id="UP001210261"/>
    </source>
</evidence>
<dbReference type="EMBL" id="JAQHXR010000005">
    <property type="protein sequence ID" value="MDA3969527.1"/>
    <property type="molecule type" value="Genomic_DNA"/>
</dbReference>
<dbReference type="RefSeq" id="WP_271021888.1">
    <property type="nucleotide sequence ID" value="NZ_JAQHXR010000005.1"/>
</dbReference>
<sequence length="72" mass="8124">MDSPFRVCIYGRFYEIPSKDISSETLAKLKNLADDSGNVNPRDLLVAFLESSEETQSLKQNIQCAITKLKSR</sequence>
<protein>
    <submittedName>
        <fullName evidence="1">Uncharacterized protein</fullName>
    </submittedName>
</protein>
<organism evidence="1 2">
    <name type="scientific">Helicobacter ibis</name>
    <dbReference type="NCBI Taxonomy" id="2962633"/>
    <lineage>
        <taxon>Bacteria</taxon>
        <taxon>Pseudomonadati</taxon>
        <taxon>Campylobacterota</taxon>
        <taxon>Epsilonproteobacteria</taxon>
        <taxon>Campylobacterales</taxon>
        <taxon>Helicobacteraceae</taxon>
        <taxon>Helicobacter</taxon>
    </lineage>
</organism>
<keyword evidence="2" id="KW-1185">Reference proteome</keyword>
<comment type="caution">
    <text evidence="1">The sequence shown here is derived from an EMBL/GenBank/DDBJ whole genome shotgun (WGS) entry which is preliminary data.</text>
</comment>
<dbReference type="Proteomes" id="UP001210261">
    <property type="component" value="Unassembled WGS sequence"/>
</dbReference>
<proteinExistence type="predicted"/>
<accession>A0ABT4VFM4</accession>